<keyword evidence="4 6" id="KW-1133">Transmembrane helix</keyword>
<comment type="subcellular location">
    <subcellularLocation>
        <location evidence="1">Cell membrane</location>
        <topology evidence="1">Multi-pass membrane protein</topology>
    </subcellularLocation>
</comment>
<proteinExistence type="predicted"/>
<gene>
    <name evidence="9" type="ORF">EDD27_10395</name>
</gene>
<keyword evidence="10" id="KW-1185">Reference proteome</keyword>
<dbReference type="Proteomes" id="UP000284824">
    <property type="component" value="Unassembled WGS sequence"/>
</dbReference>
<organism evidence="9 10">
    <name type="scientific">Nonomuraea polychroma</name>
    <dbReference type="NCBI Taxonomy" id="46176"/>
    <lineage>
        <taxon>Bacteria</taxon>
        <taxon>Bacillati</taxon>
        <taxon>Actinomycetota</taxon>
        <taxon>Actinomycetes</taxon>
        <taxon>Streptosporangiales</taxon>
        <taxon>Streptosporangiaceae</taxon>
        <taxon>Nonomuraea</taxon>
    </lineage>
</organism>
<evidence type="ECO:0000259" key="7">
    <source>
        <dbReference type="Pfam" id="PF09924"/>
    </source>
</evidence>
<sequence>MAYRAARKLQVNKDINRAALQCETMRRSWIPIAAGYASLTIGLLDIAKAVSPHFGHSRMGEWSEVLPGIVTTVTRTTSLVVGILLVMIAHALRRGKVRAWRAVMVLLPVSVVMGFAHLRPVPALISLALMAALVAGRREFTALPDPRSRWRALGNLLVLGAIDVGLGLLIVSSHARALAGHPGLLDRLEHVLLGLAGIEGPLTFTTARVSDLVYFLLLALGTLTAVTTLYLAMRPARPVAKLTEEDERRLRELLSRSGERDSLGYFALRRDKSVIFSPSGKAAVAYRVVSGVMLASGDPIGDPEAWPAAIKAFLRDARRHAWVPAVIGCGETAGEVWTRETGMSALEIGDEAVVEVAGFTLEGRAMRNVRQMANRTERAGYTCRVRRVADLTDQERERVKQAADAWRGTQTERGYSMALGRFGDPADADCLVATAHKDGELRAVLHFVPWGPHGISLDLMRRDRSAEPGLNELLIVKTLQAAPSLGISQVSLNFAMFRSVLARGERLGAGPVLRAWRAVLIFLSQWFQIESLYRFNAKFRPIWEPRFVVYPNARDLPRISVSALQAEAFITLGRPRVRRLRVPRLRPARLAS</sequence>
<dbReference type="GO" id="GO:0055091">
    <property type="term" value="P:phospholipid homeostasis"/>
    <property type="evidence" value="ECO:0007669"/>
    <property type="project" value="TreeGrafter"/>
</dbReference>
<evidence type="ECO:0000313" key="9">
    <source>
        <dbReference type="EMBL" id="RVX47459.1"/>
    </source>
</evidence>
<dbReference type="EMBL" id="SAUN01000001">
    <property type="protein sequence ID" value="RVX47459.1"/>
    <property type="molecule type" value="Genomic_DNA"/>
</dbReference>
<dbReference type="PANTHER" id="PTHR34697:SF2">
    <property type="entry name" value="PHOSPHATIDYLGLYCEROL LYSYLTRANSFERASE"/>
    <property type="match status" value="1"/>
</dbReference>
<keyword evidence="5 6" id="KW-0472">Membrane</keyword>
<feature type="transmembrane region" description="Helical" evidence="6">
    <location>
        <begin position="99"/>
        <end position="117"/>
    </location>
</feature>
<keyword evidence="3 6" id="KW-0812">Transmembrane</keyword>
<dbReference type="InterPro" id="IPR051211">
    <property type="entry name" value="PG_lysyltransferase"/>
</dbReference>
<feature type="transmembrane region" description="Helical" evidence="6">
    <location>
        <begin position="212"/>
        <end position="232"/>
    </location>
</feature>
<evidence type="ECO:0000256" key="3">
    <source>
        <dbReference type="ARBA" id="ARBA00022692"/>
    </source>
</evidence>
<evidence type="ECO:0000313" key="10">
    <source>
        <dbReference type="Proteomes" id="UP000284824"/>
    </source>
</evidence>
<dbReference type="GO" id="GO:0005886">
    <property type="term" value="C:plasma membrane"/>
    <property type="evidence" value="ECO:0007669"/>
    <property type="project" value="UniProtKB-SubCell"/>
</dbReference>
<dbReference type="AlphaFoldDB" id="A0A438MPK1"/>
<feature type="transmembrane region" description="Helical" evidence="6">
    <location>
        <begin position="69"/>
        <end position="92"/>
    </location>
</feature>
<comment type="caution">
    <text evidence="9">The sequence shown here is derived from an EMBL/GenBank/DDBJ whole genome shotgun (WGS) entry which is preliminary data.</text>
</comment>
<reference evidence="9 10" key="1">
    <citation type="submission" date="2019-01" db="EMBL/GenBank/DDBJ databases">
        <title>Sequencing the genomes of 1000 actinobacteria strains.</title>
        <authorList>
            <person name="Klenk H.-P."/>
        </authorList>
    </citation>
    <scope>NUCLEOTIDE SEQUENCE [LARGE SCALE GENOMIC DNA]</scope>
    <source>
        <strain evidence="9 10">DSM 43925</strain>
    </source>
</reference>
<accession>A0A438MPK1</accession>
<keyword evidence="9" id="KW-0030">Aminoacyl-tRNA synthetase</keyword>
<dbReference type="InterPro" id="IPR031553">
    <property type="entry name" value="tRNA-synt_2_TM"/>
</dbReference>
<feature type="domain" description="Phosphatidylglycerol lysyltransferase C-terminal" evidence="7">
    <location>
        <begin position="251"/>
        <end position="550"/>
    </location>
</feature>
<name>A0A438MPK1_9ACTN</name>
<feature type="transmembrane region" description="Helical" evidence="6">
    <location>
        <begin position="152"/>
        <end position="175"/>
    </location>
</feature>
<feature type="transmembrane region" description="Helical" evidence="6">
    <location>
        <begin position="29"/>
        <end position="49"/>
    </location>
</feature>
<keyword evidence="2" id="KW-1003">Cell membrane</keyword>
<evidence type="ECO:0000256" key="6">
    <source>
        <dbReference type="SAM" id="Phobius"/>
    </source>
</evidence>
<dbReference type="GO" id="GO:0016755">
    <property type="term" value="F:aminoacyltransferase activity"/>
    <property type="evidence" value="ECO:0007669"/>
    <property type="project" value="TreeGrafter"/>
</dbReference>
<dbReference type="PANTHER" id="PTHR34697">
    <property type="entry name" value="PHOSPHATIDYLGLYCEROL LYSYLTRANSFERASE"/>
    <property type="match status" value="1"/>
</dbReference>
<evidence type="ECO:0000256" key="4">
    <source>
        <dbReference type="ARBA" id="ARBA00022989"/>
    </source>
</evidence>
<evidence type="ECO:0000256" key="5">
    <source>
        <dbReference type="ARBA" id="ARBA00023136"/>
    </source>
</evidence>
<keyword evidence="9" id="KW-0436">Ligase</keyword>
<evidence type="ECO:0000256" key="2">
    <source>
        <dbReference type="ARBA" id="ARBA00022475"/>
    </source>
</evidence>
<dbReference type="InterPro" id="IPR024320">
    <property type="entry name" value="LPG_synthase_C"/>
</dbReference>
<evidence type="ECO:0000259" key="8">
    <source>
        <dbReference type="Pfam" id="PF16995"/>
    </source>
</evidence>
<protein>
    <submittedName>
        <fullName evidence="9">Lysyl-tRNA synthetase class 2</fullName>
    </submittedName>
</protein>
<dbReference type="Pfam" id="PF09924">
    <property type="entry name" value="LPG_synthase_C"/>
    <property type="match status" value="1"/>
</dbReference>
<dbReference type="Pfam" id="PF16995">
    <property type="entry name" value="tRNA-synt_2_TM"/>
    <property type="match status" value="1"/>
</dbReference>
<dbReference type="GO" id="GO:0004812">
    <property type="term" value="F:aminoacyl-tRNA ligase activity"/>
    <property type="evidence" value="ECO:0007669"/>
    <property type="project" value="UniProtKB-KW"/>
</dbReference>
<evidence type="ECO:0000256" key="1">
    <source>
        <dbReference type="ARBA" id="ARBA00004651"/>
    </source>
</evidence>
<feature type="domain" description="Lysyl-tRNA synthetase N-terminal transmembrane region" evidence="8">
    <location>
        <begin position="26"/>
        <end position="224"/>
    </location>
</feature>